<evidence type="ECO:0000313" key="7">
    <source>
        <dbReference type="EMBL" id="NGZ74850.1"/>
    </source>
</evidence>
<dbReference type="EMBL" id="JAAFGS010000002">
    <property type="protein sequence ID" value="NGZ74850.1"/>
    <property type="molecule type" value="Genomic_DNA"/>
</dbReference>
<gene>
    <name evidence="7" type="ORF">GYN08_05915</name>
</gene>
<reference evidence="7 8" key="1">
    <citation type="submission" date="2020-01" db="EMBL/GenBank/DDBJ databases">
        <title>Polyphasic characterisation and genomic insights into a novel alkali tolerant bacterium VR-M41.</title>
        <authorList>
            <person name="Vemuluri V.R."/>
        </authorList>
    </citation>
    <scope>NUCLEOTIDE SEQUENCE [LARGE SCALE GENOMIC DNA]</scope>
    <source>
        <strain evidence="7 8">VR-M41</strain>
    </source>
</reference>
<comment type="similarity">
    <text evidence="5">Belongs to the bacteriophage holin family. Cp-1 holin subfamily.</text>
</comment>
<proteinExistence type="inferred from homology"/>
<evidence type="ECO:0000256" key="4">
    <source>
        <dbReference type="ARBA" id="ARBA00023136"/>
    </source>
</evidence>
<organism evidence="7 8">
    <name type="scientific">Saccharibacillus alkalitolerans</name>
    <dbReference type="NCBI Taxonomy" id="2705290"/>
    <lineage>
        <taxon>Bacteria</taxon>
        <taxon>Bacillati</taxon>
        <taxon>Bacillota</taxon>
        <taxon>Bacilli</taxon>
        <taxon>Bacillales</taxon>
        <taxon>Paenibacillaceae</taxon>
        <taxon>Saccharibacillus</taxon>
    </lineage>
</organism>
<dbReference type="Pfam" id="PF05105">
    <property type="entry name" value="Phage_holin_4_1"/>
    <property type="match status" value="1"/>
</dbReference>
<dbReference type="Proteomes" id="UP000800303">
    <property type="component" value="Unassembled WGS sequence"/>
</dbReference>
<evidence type="ECO:0000256" key="5">
    <source>
        <dbReference type="ARBA" id="ARBA00023600"/>
    </source>
</evidence>
<sequence length="139" mass="15505">MLICLLLILIVLNGLTSWAANWICGGLRSRVNLKKIIRKVAIFAVIAIAHLIDLVLGDLHIFRNAVIFFYLANELLSVTENMGKMGVPIPPAIRSAMRIFEHRAKAEEGPRLNLDERPEMLKVEQTGKTASKAEENKST</sequence>
<keyword evidence="8" id="KW-1185">Reference proteome</keyword>
<evidence type="ECO:0000256" key="6">
    <source>
        <dbReference type="SAM" id="MobiDB-lite"/>
    </source>
</evidence>
<protein>
    <submittedName>
        <fullName evidence="7">Phage holin family protein</fullName>
    </submittedName>
</protein>
<evidence type="ECO:0000313" key="8">
    <source>
        <dbReference type="Proteomes" id="UP000800303"/>
    </source>
</evidence>
<comment type="caution">
    <text evidence="7">The sequence shown here is derived from an EMBL/GenBank/DDBJ whole genome shotgun (WGS) entry which is preliminary data.</text>
</comment>
<dbReference type="InterPro" id="IPR006480">
    <property type="entry name" value="Phage_holin_4_1"/>
</dbReference>
<feature type="region of interest" description="Disordered" evidence="6">
    <location>
        <begin position="109"/>
        <end position="139"/>
    </location>
</feature>
<evidence type="ECO:0000256" key="1">
    <source>
        <dbReference type="ARBA" id="ARBA00004141"/>
    </source>
</evidence>
<keyword evidence="2" id="KW-0812">Transmembrane</keyword>
<name>A0ABX0F4N5_9BACL</name>
<evidence type="ECO:0000256" key="3">
    <source>
        <dbReference type="ARBA" id="ARBA00022989"/>
    </source>
</evidence>
<keyword evidence="3" id="KW-1133">Transmembrane helix</keyword>
<dbReference type="NCBIfam" id="TIGR01593">
    <property type="entry name" value="holin_tox_secr"/>
    <property type="match status" value="1"/>
</dbReference>
<comment type="subcellular location">
    <subcellularLocation>
        <location evidence="1">Membrane</location>
        <topology evidence="1">Multi-pass membrane protein</topology>
    </subcellularLocation>
</comment>
<feature type="compositionally biased region" description="Basic and acidic residues" evidence="6">
    <location>
        <begin position="109"/>
        <end position="122"/>
    </location>
</feature>
<keyword evidence="4" id="KW-0472">Membrane</keyword>
<accession>A0ABX0F4N5</accession>
<evidence type="ECO:0000256" key="2">
    <source>
        <dbReference type="ARBA" id="ARBA00022692"/>
    </source>
</evidence>